<evidence type="ECO:0000256" key="1">
    <source>
        <dbReference type="SAM" id="MobiDB-lite"/>
    </source>
</evidence>
<evidence type="ECO:0000313" key="2">
    <source>
        <dbReference type="EMBL" id="VBB34690.1"/>
    </source>
</evidence>
<evidence type="ECO:0000313" key="3">
    <source>
        <dbReference type="Proteomes" id="UP000276991"/>
    </source>
</evidence>
<feature type="region of interest" description="Disordered" evidence="1">
    <location>
        <begin position="234"/>
        <end position="287"/>
    </location>
</feature>
<dbReference type="Proteomes" id="UP000276991">
    <property type="component" value="Unassembled WGS sequence"/>
</dbReference>
<keyword evidence="3" id="KW-1185">Reference proteome</keyword>
<feature type="compositionally biased region" description="Basic and acidic residues" evidence="1">
    <location>
        <begin position="166"/>
        <end position="181"/>
    </location>
</feature>
<feature type="non-terminal residue" evidence="2">
    <location>
        <position position="1"/>
    </location>
</feature>
<feature type="compositionally biased region" description="Basic and acidic residues" evidence="1">
    <location>
        <begin position="117"/>
        <end position="127"/>
    </location>
</feature>
<proteinExistence type="predicted"/>
<dbReference type="STRING" id="6277.A0A498SZ77"/>
<protein>
    <submittedName>
        <fullName evidence="2">Uncharacterized protein</fullName>
    </submittedName>
</protein>
<feature type="compositionally biased region" description="Polar residues" evidence="1">
    <location>
        <begin position="134"/>
        <end position="165"/>
    </location>
</feature>
<accession>A0A498SZ77</accession>
<name>A0A498SZ77_ACAVI</name>
<sequence>NHMESRGVDIEVIDAKIREFKLKTLPSAKYFDDQRLLHLIPGEQSDQWIFERMKLLIQRAMELGVPVTTSKVASRTGSPLQRSDSLTTVTQAAAIVEAVVNSGEISENQSYRVTKAEIKDGKEEDKGPAGAKTRPNTSTLNSPATARNVTNTTITASNEKTTTEMISEKDKPSTALKHELSSKGNAANESKSNEMKGDSAIEPITDIEIRERPEILEAIGETATQGAEATSIAANSEPNMEGSPQSSRQSSRSSIKKTSRKISRTVSQISKSSETSRRSAYSGKSECQSVYSIKNETQFTTDGPSSDLKLNTSAMDNRFPLGLPNNASAIVIVGK</sequence>
<dbReference type="EMBL" id="UPTC01003916">
    <property type="protein sequence ID" value="VBB34690.1"/>
    <property type="molecule type" value="Genomic_DNA"/>
</dbReference>
<gene>
    <name evidence="2" type="ORF">NAV_LOCUS9481</name>
</gene>
<dbReference type="OrthoDB" id="442176at2759"/>
<organism evidence="2 3">
    <name type="scientific">Acanthocheilonema viteae</name>
    <name type="common">Filarial nematode worm</name>
    <name type="synonym">Dipetalonema viteae</name>
    <dbReference type="NCBI Taxonomy" id="6277"/>
    <lineage>
        <taxon>Eukaryota</taxon>
        <taxon>Metazoa</taxon>
        <taxon>Ecdysozoa</taxon>
        <taxon>Nematoda</taxon>
        <taxon>Chromadorea</taxon>
        <taxon>Rhabditida</taxon>
        <taxon>Spirurina</taxon>
        <taxon>Spiruromorpha</taxon>
        <taxon>Filarioidea</taxon>
        <taxon>Onchocercidae</taxon>
        <taxon>Acanthocheilonema</taxon>
    </lineage>
</organism>
<feature type="region of interest" description="Disordered" evidence="1">
    <location>
        <begin position="117"/>
        <end position="209"/>
    </location>
</feature>
<feature type="compositionally biased region" description="Polar residues" evidence="1">
    <location>
        <begin position="234"/>
        <end position="244"/>
    </location>
</feature>
<reference evidence="2 3" key="1">
    <citation type="submission" date="2018-08" db="EMBL/GenBank/DDBJ databases">
        <authorList>
            <person name="Laetsch R D."/>
            <person name="Stevens L."/>
            <person name="Kumar S."/>
            <person name="Blaxter L. M."/>
        </authorList>
    </citation>
    <scope>NUCLEOTIDE SEQUENCE [LARGE SCALE GENOMIC DNA]</scope>
</reference>
<feature type="compositionally biased region" description="Basic residues" evidence="1">
    <location>
        <begin position="254"/>
        <end position="263"/>
    </location>
</feature>
<dbReference type="AlphaFoldDB" id="A0A498SZ77"/>